<feature type="transmembrane region" description="Helical" evidence="1">
    <location>
        <begin position="94"/>
        <end position="119"/>
    </location>
</feature>
<accession>A0A1I1QB11</accession>
<evidence type="ECO:0000313" key="2">
    <source>
        <dbReference type="EMBL" id="SFD15330.1"/>
    </source>
</evidence>
<sequence>MINLLKLEIYKLKHSKSFLLISAVTIFFEIINVIKNGSITGARAFQGSMYDIATLMLLGSIFAGIFIGTDFVDRIINQEIVAGHSRLSILVSKAITFFFATEIIMLIYPITSVIVNTILSGWGEVFNGTTIIYIVRTILLRMILDASCISLWVFVAFLFKDVAKTMGISFFIFMVGAISLVQLSTKSALIKTIYNFTAHSQARIIVNKVLTYSEVTSIIISKLIIISILLCASYFIFRRVELK</sequence>
<gene>
    <name evidence="2" type="ORF">SAMN05421842_12223</name>
</gene>
<feature type="transmembrane region" description="Helical" evidence="1">
    <location>
        <begin position="218"/>
        <end position="237"/>
    </location>
</feature>
<keyword evidence="1" id="KW-0812">Transmembrane</keyword>
<feature type="transmembrane region" description="Helical" evidence="1">
    <location>
        <begin position="131"/>
        <end position="159"/>
    </location>
</feature>
<dbReference type="OrthoDB" id="1701857at2"/>
<dbReference type="PANTHER" id="PTHR37305:SF1">
    <property type="entry name" value="MEMBRANE PROTEIN"/>
    <property type="match status" value="1"/>
</dbReference>
<evidence type="ECO:0000313" key="3">
    <source>
        <dbReference type="Proteomes" id="UP000199263"/>
    </source>
</evidence>
<dbReference type="STRING" id="119641.SAMN05421842_12223"/>
<proteinExistence type="predicted"/>
<dbReference type="PANTHER" id="PTHR37305">
    <property type="entry name" value="INTEGRAL MEMBRANE PROTEIN-RELATED"/>
    <property type="match status" value="1"/>
</dbReference>
<protein>
    <submittedName>
        <fullName evidence="2">ABC-2 family transporter protein</fullName>
    </submittedName>
</protein>
<organism evidence="2 3">
    <name type="scientific">Clostridium uliginosum</name>
    <dbReference type="NCBI Taxonomy" id="119641"/>
    <lineage>
        <taxon>Bacteria</taxon>
        <taxon>Bacillati</taxon>
        <taxon>Bacillota</taxon>
        <taxon>Clostridia</taxon>
        <taxon>Eubacteriales</taxon>
        <taxon>Clostridiaceae</taxon>
        <taxon>Clostridium</taxon>
    </lineage>
</organism>
<name>A0A1I1QB11_9CLOT</name>
<feature type="transmembrane region" description="Helical" evidence="1">
    <location>
        <begin position="54"/>
        <end position="73"/>
    </location>
</feature>
<dbReference type="EMBL" id="FOMG01000022">
    <property type="protein sequence ID" value="SFD15330.1"/>
    <property type="molecule type" value="Genomic_DNA"/>
</dbReference>
<dbReference type="AlphaFoldDB" id="A0A1I1QB11"/>
<dbReference type="Proteomes" id="UP000199263">
    <property type="component" value="Unassembled WGS sequence"/>
</dbReference>
<evidence type="ECO:0000256" key="1">
    <source>
        <dbReference type="SAM" id="Phobius"/>
    </source>
</evidence>
<feature type="transmembrane region" description="Helical" evidence="1">
    <location>
        <begin position="166"/>
        <end position="185"/>
    </location>
</feature>
<dbReference type="RefSeq" id="WP_090092707.1">
    <property type="nucleotide sequence ID" value="NZ_FOMG01000022.1"/>
</dbReference>
<keyword evidence="1" id="KW-0472">Membrane</keyword>
<keyword evidence="3" id="KW-1185">Reference proteome</keyword>
<reference evidence="2 3" key="1">
    <citation type="submission" date="2016-10" db="EMBL/GenBank/DDBJ databases">
        <authorList>
            <person name="de Groot N.N."/>
        </authorList>
    </citation>
    <scope>NUCLEOTIDE SEQUENCE [LARGE SCALE GENOMIC DNA]</scope>
    <source>
        <strain evidence="2 3">DSM 12992</strain>
    </source>
</reference>
<keyword evidence="1" id="KW-1133">Transmembrane helix</keyword>
<feature type="transmembrane region" description="Helical" evidence="1">
    <location>
        <begin position="17"/>
        <end position="34"/>
    </location>
</feature>
<dbReference type="Pfam" id="PF12730">
    <property type="entry name" value="ABC2_membrane_4"/>
    <property type="match status" value="1"/>
</dbReference>